<dbReference type="GO" id="GO:0008270">
    <property type="term" value="F:zinc ion binding"/>
    <property type="evidence" value="ECO:0007669"/>
    <property type="project" value="UniProtKB-KW"/>
</dbReference>
<dbReference type="Gene3D" id="3.30.60.90">
    <property type="match status" value="1"/>
</dbReference>
<comment type="caution">
    <text evidence="8">The sequence shown here is derived from an EMBL/GenBank/DDBJ whole genome shotgun (WGS) entry which is preliminary data.</text>
</comment>
<name>A0AAV2H8U7_LYMST</name>
<dbReference type="PANTHER" id="PTHR12268:SF27">
    <property type="entry name" value="DYSTROBREVIN, ISOFORM F"/>
    <property type="match status" value="1"/>
</dbReference>
<dbReference type="GO" id="GO:0005886">
    <property type="term" value="C:plasma membrane"/>
    <property type="evidence" value="ECO:0007669"/>
    <property type="project" value="TreeGrafter"/>
</dbReference>
<feature type="region of interest" description="Disordered" evidence="6">
    <location>
        <begin position="540"/>
        <end position="562"/>
    </location>
</feature>
<evidence type="ECO:0000256" key="3">
    <source>
        <dbReference type="ARBA" id="ARBA00022833"/>
    </source>
</evidence>
<keyword evidence="1" id="KW-0479">Metal-binding</keyword>
<dbReference type="InterPro" id="IPR015154">
    <property type="entry name" value="EF-hand_dom_typ2"/>
</dbReference>
<keyword evidence="9" id="KW-1185">Reference proteome</keyword>
<dbReference type="Pfam" id="PF09068">
    <property type="entry name" value="EF-hand_2"/>
    <property type="match status" value="1"/>
</dbReference>
<evidence type="ECO:0000313" key="9">
    <source>
        <dbReference type="Proteomes" id="UP001497497"/>
    </source>
</evidence>
<organism evidence="8 9">
    <name type="scientific">Lymnaea stagnalis</name>
    <name type="common">Great pond snail</name>
    <name type="synonym">Helix stagnalis</name>
    <dbReference type="NCBI Taxonomy" id="6523"/>
    <lineage>
        <taxon>Eukaryota</taxon>
        <taxon>Metazoa</taxon>
        <taxon>Spiralia</taxon>
        <taxon>Lophotrochozoa</taxon>
        <taxon>Mollusca</taxon>
        <taxon>Gastropoda</taxon>
        <taxon>Heterobranchia</taxon>
        <taxon>Euthyneura</taxon>
        <taxon>Panpulmonata</taxon>
        <taxon>Hygrophila</taxon>
        <taxon>Lymnaeoidea</taxon>
        <taxon>Lymnaeidae</taxon>
        <taxon>Lymnaea</taxon>
    </lineage>
</organism>
<dbReference type="Pfam" id="PF09069">
    <property type="entry name" value="EF-hand_3"/>
    <property type="match status" value="1"/>
</dbReference>
<sequence>METLNVNQFRFANVISDINKELQDRGYLTEDDTGASMVVEMTCTVPKAKAQLRQLMSEMRAQNFDVIIFATYRTACKLRFIQKQTHLYQIDIWNMIEAFRENQLHTLEPNSEIDASRLESVLHTAFCQLNKRLPQAQSVHVDRCVSLTLNWLMSAFDRESTGHIRAFAVKVALAHLSSGKLVDKLRYIFTLISDSSGHMIRCRFDEYLRDLLLLPAAVYEGTSFRYSEEASRTFFDSNPVTVNDFLSVMMTIPGRQCLMWLPALNRMAHVENVIHPVQCEACRRASIAGFRYKCRRCCNYNLCQDCFWRGKTSGNHSNDHDMKEHTSYRSGSKQVTRAIKKSFDCVPSKSVNSQLPHFPDTPQKTLDLSFIVNLKIILFLHSPPTPVPVHNGFKDHSSTHSLDLASLQNSPQPRSTESCRVDDEHRLIARYAARLAADENKASRSTAELNLSVDNNQAQRELIAQLEAKNREIMREIQRLRLEQETFAQEGGDTSQYNPTLLAELRLLRQRKDELEARMQALQESRKDLMVQLETLMKLLKNHPTSPRSTPNSSPRSRSGLSPTFSAALVNRAATSPAPSTSAELSLTGLGGDVKQAFTIQTSSAAALTRTLRNDLLMAADSVTNAMSSLVKELHSDDGSEDDDDESRLQSKFSELKFDEELMSRSGGTEDIDMGSWGRDDLHWRMRQEAEFLAQLRARRQRSSANSSQTTSDNEQDGYPGTDEGESLTRTDDESYVGTDDVSCQGERLDEVQSVSMRTDDDGAEIPEAMAKEMTSSRYTTDEDSFLQTDDESFIRTDDEEGGNTDWEESTRRWVNR</sequence>
<dbReference type="InterPro" id="IPR050774">
    <property type="entry name" value="KCMF1/Dystrophin"/>
</dbReference>
<keyword evidence="3" id="KW-0862">Zinc</keyword>
<dbReference type="PROSITE" id="PS50135">
    <property type="entry name" value="ZF_ZZ_2"/>
    <property type="match status" value="1"/>
</dbReference>
<feature type="region of interest" description="Disordered" evidence="6">
    <location>
        <begin position="697"/>
        <end position="766"/>
    </location>
</feature>
<dbReference type="SUPFAM" id="SSF57850">
    <property type="entry name" value="RING/U-box"/>
    <property type="match status" value="1"/>
</dbReference>
<evidence type="ECO:0000256" key="5">
    <source>
        <dbReference type="SAM" id="Coils"/>
    </source>
</evidence>
<gene>
    <name evidence="8" type="ORF">GSLYS_00004256001</name>
</gene>
<accession>A0AAV2H8U7</accession>
<protein>
    <recommendedName>
        <fullName evidence="7">ZZ-type domain-containing protein</fullName>
    </recommendedName>
</protein>
<dbReference type="GO" id="GO:0099536">
    <property type="term" value="P:synaptic signaling"/>
    <property type="evidence" value="ECO:0007669"/>
    <property type="project" value="TreeGrafter"/>
</dbReference>
<dbReference type="Gene3D" id="1.10.238.10">
    <property type="entry name" value="EF-hand"/>
    <property type="match status" value="2"/>
</dbReference>
<dbReference type="PANTHER" id="PTHR12268">
    <property type="entry name" value="E3 UBIQUITIN-PROTEIN LIGASE KCMF1"/>
    <property type="match status" value="1"/>
</dbReference>
<feature type="coiled-coil region" evidence="5">
    <location>
        <begin position="456"/>
        <end position="539"/>
    </location>
</feature>
<keyword evidence="2 4" id="KW-0863">Zinc-finger</keyword>
<dbReference type="InterPro" id="IPR043145">
    <property type="entry name" value="Znf_ZZ_sf"/>
</dbReference>
<dbReference type="SMART" id="SM00291">
    <property type="entry name" value="ZnF_ZZ"/>
    <property type="match status" value="1"/>
</dbReference>
<dbReference type="GO" id="GO:0045202">
    <property type="term" value="C:synapse"/>
    <property type="evidence" value="ECO:0007669"/>
    <property type="project" value="TreeGrafter"/>
</dbReference>
<evidence type="ECO:0000256" key="4">
    <source>
        <dbReference type="PROSITE-ProRule" id="PRU00228"/>
    </source>
</evidence>
<dbReference type="CDD" id="cd16244">
    <property type="entry name" value="EFh_DTN"/>
    <property type="match status" value="1"/>
</dbReference>
<dbReference type="InterPro" id="IPR015153">
    <property type="entry name" value="EF-hand_dom_typ1"/>
</dbReference>
<evidence type="ECO:0000256" key="6">
    <source>
        <dbReference type="SAM" id="MobiDB-lite"/>
    </source>
</evidence>
<proteinExistence type="predicted"/>
<dbReference type="SUPFAM" id="SSF47473">
    <property type="entry name" value="EF-hand"/>
    <property type="match status" value="2"/>
</dbReference>
<feature type="compositionally biased region" description="Low complexity" evidence="6">
    <location>
        <begin position="544"/>
        <end position="559"/>
    </location>
</feature>
<dbReference type="EMBL" id="CAXITT010000062">
    <property type="protein sequence ID" value="CAL1530123.1"/>
    <property type="molecule type" value="Genomic_DNA"/>
</dbReference>
<dbReference type="AlphaFoldDB" id="A0AAV2H8U7"/>
<dbReference type="Pfam" id="PF00569">
    <property type="entry name" value="ZZ"/>
    <property type="match status" value="1"/>
</dbReference>
<dbReference type="InterPro" id="IPR011992">
    <property type="entry name" value="EF-hand-dom_pair"/>
</dbReference>
<dbReference type="CDD" id="cd02334">
    <property type="entry name" value="ZZ_dystrophin"/>
    <property type="match status" value="1"/>
</dbReference>
<dbReference type="PROSITE" id="PS01357">
    <property type="entry name" value="ZF_ZZ_1"/>
    <property type="match status" value="1"/>
</dbReference>
<feature type="compositionally biased region" description="Acidic residues" evidence="6">
    <location>
        <begin position="791"/>
        <end position="808"/>
    </location>
</feature>
<keyword evidence="5" id="KW-0175">Coiled coil</keyword>
<feature type="region of interest" description="Disordered" evidence="6">
    <location>
        <begin position="633"/>
        <end position="653"/>
    </location>
</feature>
<evidence type="ECO:0000256" key="1">
    <source>
        <dbReference type="ARBA" id="ARBA00022723"/>
    </source>
</evidence>
<feature type="region of interest" description="Disordered" evidence="6">
    <location>
        <begin position="791"/>
        <end position="817"/>
    </location>
</feature>
<evidence type="ECO:0000313" key="8">
    <source>
        <dbReference type="EMBL" id="CAL1530123.1"/>
    </source>
</evidence>
<dbReference type="Proteomes" id="UP001497497">
    <property type="component" value="Unassembled WGS sequence"/>
</dbReference>
<evidence type="ECO:0000259" key="7">
    <source>
        <dbReference type="PROSITE" id="PS50135"/>
    </source>
</evidence>
<feature type="domain" description="ZZ-type" evidence="7">
    <location>
        <begin position="274"/>
        <end position="330"/>
    </location>
</feature>
<reference evidence="8 9" key="1">
    <citation type="submission" date="2024-04" db="EMBL/GenBank/DDBJ databases">
        <authorList>
            <consortium name="Genoscope - CEA"/>
            <person name="William W."/>
        </authorList>
    </citation>
    <scope>NUCLEOTIDE SEQUENCE [LARGE SCALE GENOMIC DNA]</scope>
</reference>
<evidence type="ECO:0000256" key="2">
    <source>
        <dbReference type="ARBA" id="ARBA00022771"/>
    </source>
</evidence>
<dbReference type="InterPro" id="IPR000433">
    <property type="entry name" value="Znf_ZZ"/>
</dbReference>